<dbReference type="Gene3D" id="2.130.10.10">
    <property type="entry name" value="YVTN repeat-like/Quinoprotein amine dehydrogenase"/>
    <property type="match status" value="1"/>
</dbReference>
<keyword evidence="2" id="KW-0853">WD repeat</keyword>
<evidence type="ECO:0000256" key="1">
    <source>
        <dbReference type="ARBA" id="ARBA00009341"/>
    </source>
</evidence>
<evidence type="ECO:0000259" key="4">
    <source>
        <dbReference type="Pfam" id="PF12265"/>
    </source>
</evidence>
<dbReference type="HOGENOM" id="CLU_2088932_0_0_1"/>
<dbReference type="EMBL" id="CM009290">
    <property type="protein sequence ID" value="PNT58904.1"/>
    <property type="molecule type" value="Genomic_DNA"/>
</dbReference>
<feature type="domain" description="Histone-binding protein RBBP4-like N-terminal" evidence="4">
    <location>
        <begin position="15"/>
        <end position="43"/>
    </location>
</feature>
<keyword evidence="6" id="KW-1185">Reference proteome</keyword>
<evidence type="ECO:0000256" key="3">
    <source>
        <dbReference type="ARBA" id="ARBA00022737"/>
    </source>
</evidence>
<gene>
    <name evidence="5" type="ORF">POPTR_001G378100</name>
</gene>
<organism evidence="5 6">
    <name type="scientific">Populus trichocarpa</name>
    <name type="common">Western balsam poplar</name>
    <name type="synonym">Populus balsamifera subsp. trichocarpa</name>
    <dbReference type="NCBI Taxonomy" id="3694"/>
    <lineage>
        <taxon>Eukaryota</taxon>
        <taxon>Viridiplantae</taxon>
        <taxon>Streptophyta</taxon>
        <taxon>Embryophyta</taxon>
        <taxon>Tracheophyta</taxon>
        <taxon>Spermatophyta</taxon>
        <taxon>Magnoliopsida</taxon>
        <taxon>eudicotyledons</taxon>
        <taxon>Gunneridae</taxon>
        <taxon>Pentapetalae</taxon>
        <taxon>rosids</taxon>
        <taxon>fabids</taxon>
        <taxon>Malpighiales</taxon>
        <taxon>Salicaceae</taxon>
        <taxon>Saliceae</taxon>
        <taxon>Populus</taxon>
    </lineage>
</organism>
<dbReference type="InParanoid" id="B9GGW5"/>
<dbReference type="Proteomes" id="UP000006729">
    <property type="component" value="Chromosome 1"/>
</dbReference>
<protein>
    <recommendedName>
        <fullName evidence="4">Histone-binding protein RBBP4-like N-terminal domain-containing protein</fullName>
    </recommendedName>
</protein>
<dbReference type="AlphaFoldDB" id="B9GGW5"/>
<comment type="similarity">
    <text evidence="1">Belongs to the WD repeat RBAP46/RBAP48/MSI1 family.</text>
</comment>
<proteinExistence type="inferred from homology"/>
<dbReference type="InterPro" id="IPR015943">
    <property type="entry name" value="WD40/YVTN_repeat-like_dom_sf"/>
</dbReference>
<dbReference type="Pfam" id="PF12265">
    <property type="entry name" value="CAF1C_H4-bd"/>
    <property type="match status" value="1"/>
</dbReference>
<evidence type="ECO:0000256" key="2">
    <source>
        <dbReference type="ARBA" id="ARBA00022574"/>
    </source>
</evidence>
<reference evidence="5 6" key="1">
    <citation type="journal article" date="2006" name="Science">
        <title>The genome of black cottonwood, Populus trichocarpa (Torr. &amp; Gray).</title>
        <authorList>
            <person name="Tuskan G.A."/>
            <person name="Difazio S."/>
            <person name="Jansson S."/>
            <person name="Bohlmann J."/>
            <person name="Grigoriev I."/>
            <person name="Hellsten U."/>
            <person name="Putnam N."/>
            <person name="Ralph S."/>
            <person name="Rombauts S."/>
            <person name="Salamov A."/>
            <person name="Schein J."/>
            <person name="Sterck L."/>
            <person name="Aerts A."/>
            <person name="Bhalerao R.R."/>
            <person name="Bhalerao R.P."/>
            <person name="Blaudez D."/>
            <person name="Boerjan W."/>
            <person name="Brun A."/>
            <person name="Brunner A."/>
            <person name="Busov V."/>
            <person name="Campbell M."/>
            <person name="Carlson J."/>
            <person name="Chalot M."/>
            <person name="Chapman J."/>
            <person name="Chen G.L."/>
            <person name="Cooper D."/>
            <person name="Coutinho P.M."/>
            <person name="Couturier J."/>
            <person name="Covert S."/>
            <person name="Cronk Q."/>
            <person name="Cunningham R."/>
            <person name="Davis J."/>
            <person name="Degroeve S."/>
            <person name="Dejardin A."/>
            <person name="Depamphilis C."/>
            <person name="Detter J."/>
            <person name="Dirks B."/>
            <person name="Dubchak I."/>
            <person name="Duplessis S."/>
            <person name="Ehlting J."/>
            <person name="Ellis B."/>
            <person name="Gendler K."/>
            <person name="Goodstein D."/>
            <person name="Gribskov M."/>
            <person name="Grimwood J."/>
            <person name="Groover A."/>
            <person name="Gunter L."/>
            <person name="Hamberger B."/>
            <person name="Heinze B."/>
            <person name="Helariutta Y."/>
            <person name="Henrissat B."/>
            <person name="Holligan D."/>
            <person name="Holt R."/>
            <person name="Huang W."/>
            <person name="Islam-Faridi N."/>
            <person name="Jones S."/>
            <person name="Jones-Rhoades M."/>
            <person name="Jorgensen R."/>
            <person name="Joshi C."/>
            <person name="Kangasjarvi J."/>
            <person name="Karlsson J."/>
            <person name="Kelleher C."/>
            <person name="Kirkpatrick R."/>
            <person name="Kirst M."/>
            <person name="Kohler A."/>
            <person name="Kalluri U."/>
            <person name="Larimer F."/>
            <person name="Leebens-Mack J."/>
            <person name="Leple J.C."/>
            <person name="Locascio P."/>
            <person name="Lou Y."/>
            <person name="Lucas S."/>
            <person name="Martin F."/>
            <person name="Montanini B."/>
            <person name="Napoli C."/>
            <person name="Nelson D.R."/>
            <person name="Nelson C."/>
            <person name="Nieminen K."/>
            <person name="Nilsson O."/>
            <person name="Pereda V."/>
            <person name="Peter G."/>
            <person name="Philippe R."/>
            <person name="Pilate G."/>
            <person name="Poliakov A."/>
            <person name="Razumovskaya J."/>
            <person name="Richardson P."/>
            <person name="Rinaldi C."/>
            <person name="Ritland K."/>
            <person name="Rouze P."/>
            <person name="Ryaboy D."/>
            <person name="Schmutz J."/>
            <person name="Schrader J."/>
            <person name="Segerman B."/>
            <person name="Shin H."/>
            <person name="Siddiqui A."/>
            <person name="Sterky F."/>
            <person name="Terry A."/>
            <person name="Tsai C.J."/>
            <person name="Uberbacher E."/>
            <person name="Unneberg P."/>
            <person name="Vahala J."/>
            <person name="Wall K."/>
            <person name="Wessler S."/>
            <person name="Yang G."/>
            <person name="Yin T."/>
            <person name="Douglas C."/>
            <person name="Marra M."/>
            <person name="Sandberg G."/>
            <person name="Van de Peer Y."/>
            <person name="Rokhsar D."/>
        </authorList>
    </citation>
    <scope>NUCLEOTIDE SEQUENCE [LARGE SCALE GENOMIC DNA]</scope>
    <source>
        <strain evidence="6">cv. Nisqually</strain>
    </source>
</reference>
<evidence type="ECO:0000313" key="5">
    <source>
        <dbReference type="EMBL" id="PNT58904.1"/>
    </source>
</evidence>
<name>B9GGW5_POPTR</name>
<accession>B9GGW5</accession>
<dbReference type="InterPro" id="IPR022052">
    <property type="entry name" value="Histone-bd_RBBP4-like_N"/>
</dbReference>
<evidence type="ECO:0000313" key="6">
    <source>
        <dbReference type="Proteomes" id="UP000006729"/>
    </source>
</evidence>
<sequence>MKEEKKAHQNFVDGKYAHWESLVAILYDLLANHNHVWPSLLLKEPAEKKPRAEKKVVIQENTDESMVSIAEKTESLLVSDGLESSFTSLKKKKNVETSLLDEDCELRVRELEKKSNK</sequence>
<keyword evidence="3" id="KW-0677">Repeat</keyword>
<dbReference type="STRING" id="3694.B9GGW5"/>